<keyword evidence="2 4" id="KW-0863">Zinc-finger</keyword>
<proteinExistence type="predicted"/>
<evidence type="ECO:0000256" key="1">
    <source>
        <dbReference type="ARBA" id="ARBA00022723"/>
    </source>
</evidence>
<reference evidence="8" key="1">
    <citation type="submission" date="2009-11" db="EMBL/GenBank/DDBJ databases">
        <authorList>
            <consortium name="The Broad Institute Genome Sequencing Platform"/>
            <person name="Ward D."/>
            <person name="Feldgarden M."/>
            <person name="Earl A."/>
            <person name="Young S.K."/>
            <person name="Zeng Q."/>
            <person name="Koehrsen M."/>
            <person name="Alvarado L."/>
            <person name="Berlin A."/>
            <person name="Bochicchio J."/>
            <person name="Borenstein D."/>
            <person name="Chapman S.B."/>
            <person name="Chen Z."/>
            <person name="Engels R."/>
            <person name="Freedman E."/>
            <person name="Gellesch M."/>
            <person name="Goldberg J."/>
            <person name="Griggs A."/>
            <person name="Gujja S."/>
            <person name="Heilman E."/>
            <person name="Heiman D."/>
            <person name="Hepburn T."/>
            <person name="Howarth C."/>
            <person name="Jen D."/>
            <person name="Larson L."/>
            <person name="Lewis B."/>
            <person name="Mehta T."/>
            <person name="Park D."/>
            <person name="Pearson M."/>
            <person name="Roberts A."/>
            <person name="Saif S."/>
            <person name="Shea T."/>
            <person name="Shenoy N."/>
            <person name="Sisk P."/>
            <person name="Stolte C."/>
            <person name="Sykes S."/>
            <person name="Thomson T."/>
            <person name="Walk T."/>
            <person name="White J."/>
            <person name="Yandava C."/>
            <person name="Izard J."/>
            <person name="Baranova O.V."/>
            <person name="Blanton J.M."/>
            <person name="Tanner A.C."/>
            <person name="Dewhirst F.E."/>
            <person name="Haas B."/>
            <person name="Nusbaum C."/>
            <person name="Birren B."/>
        </authorList>
    </citation>
    <scope>NUCLEOTIDE SEQUENCE [LARGE SCALE GENOMIC DNA]</scope>
    <source>
        <strain evidence="8">1-1 BBBD Race 1</strain>
    </source>
</reference>
<dbReference type="PANTHER" id="PTHR45798">
    <property type="entry name" value="RING-H2 FINGER PROTEIN ATL61-RELATED-RELATED"/>
    <property type="match status" value="1"/>
</dbReference>
<feature type="domain" description="RING-type" evidence="7">
    <location>
        <begin position="174"/>
        <end position="233"/>
    </location>
</feature>
<dbReference type="Proteomes" id="UP000005240">
    <property type="component" value="Unassembled WGS sequence"/>
</dbReference>
<reference evidence="9 10" key="3">
    <citation type="journal article" date="2017" name="G3 (Bethesda)">
        <title>Comparative analysis highlights variable genome content of wheat rusts and divergence of the mating loci.</title>
        <authorList>
            <person name="Cuomo C.A."/>
            <person name="Bakkeren G."/>
            <person name="Khalil H.B."/>
            <person name="Panwar V."/>
            <person name="Joly D."/>
            <person name="Linning R."/>
            <person name="Sakthikumar S."/>
            <person name="Song X."/>
            <person name="Adiconis X."/>
            <person name="Fan L."/>
            <person name="Goldberg J.M."/>
            <person name="Levin J.Z."/>
            <person name="Young S."/>
            <person name="Zeng Q."/>
            <person name="Anikster Y."/>
            <person name="Bruce M."/>
            <person name="Wang M."/>
            <person name="Yin C."/>
            <person name="McCallum B."/>
            <person name="Szabo L.J."/>
            <person name="Hulbert S."/>
            <person name="Chen X."/>
            <person name="Fellers J.P."/>
        </authorList>
    </citation>
    <scope>NUCLEOTIDE SEQUENCE</scope>
    <source>
        <strain evidence="10">Isolate 1-1 / race 1 (BBBD)</strain>
        <strain evidence="9">isolate 1-1 / race 1 (BBBD)</strain>
    </source>
</reference>
<reference evidence="8" key="2">
    <citation type="submission" date="2016-05" db="EMBL/GenBank/DDBJ databases">
        <title>Comparative analysis highlights variable genome content of wheat rusts and divergence of the mating loci.</title>
        <authorList>
            <person name="Cuomo C.A."/>
            <person name="Bakkeren G."/>
            <person name="Szabo L."/>
            <person name="Khalil H."/>
            <person name="Joly D."/>
            <person name="Goldberg J."/>
            <person name="Young S."/>
            <person name="Zeng Q."/>
            <person name="Fellers J."/>
        </authorList>
    </citation>
    <scope>NUCLEOTIDE SEQUENCE [LARGE SCALE GENOMIC DNA]</scope>
    <source>
        <strain evidence="8">1-1 BBBD Race 1</strain>
    </source>
</reference>
<dbReference type="CDD" id="cd16448">
    <property type="entry name" value="RING-H2"/>
    <property type="match status" value="1"/>
</dbReference>
<evidence type="ECO:0000313" key="10">
    <source>
        <dbReference type="Proteomes" id="UP000005240"/>
    </source>
</evidence>
<dbReference type="InterPro" id="IPR013083">
    <property type="entry name" value="Znf_RING/FYVE/PHD"/>
</dbReference>
<dbReference type="VEuPathDB" id="FungiDB:PTTG_26801"/>
<keyword evidence="10" id="KW-1185">Reference proteome</keyword>
<feature type="signal peptide" evidence="6">
    <location>
        <begin position="1"/>
        <end position="19"/>
    </location>
</feature>
<dbReference type="InterPro" id="IPR052788">
    <property type="entry name" value="RING-type_E3_ligase_ATL"/>
</dbReference>
<reference evidence="9" key="4">
    <citation type="submission" date="2025-05" db="UniProtKB">
        <authorList>
            <consortium name="EnsemblFungi"/>
        </authorList>
    </citation>
    <scope>IDENTIFICATION</scope>
    <source>
        <strain evidence="9">isolate 1-1 / race 1 (BBBD)</strain>
    </source>
</reference>
<dbReference type="SUPFAM" id="SSF57850">
    <property type="entry name" value="RING/U-box"/>
    <property type="match status" value="1"/>
</dbReference>
<evidence type="ECO:0000256" key="4">
    <source>
        <dbReference type="PROSITE-ProRule" id="PRU00175"/>
    </source>
</evidence>
<dbReference type="EMBL" id="ADAS02000033">
    <property type="protein sequence ID" value="OAV95078.1"/>
    <property type="molecule type" value="Genomic_DNA"/>
</dbReference>
<evidence type="ECO:0000313" key="9">
    <source>
        <dbReference type="EnsemblFungi" id="PTTG_26801-t43_1-p1"/>
    </source>
</evidence>
<evidence type="ECO:0000259" key="7">
    <source>
        <dbReference type="PROSITE" id="PS50089"/>
    </source>
</evidence>
<evidence type="ECO:0000256" key="2">
    <source>
        <dbReference type="ARBA" id="ARBA00022771"/>
    </source>
</evidence>
<evidence type="ECO:0000256" key="3">
    <source>
        <dbReference type="ARBA" id="ARBA00022833"/>
    </source>
</evidence>
<organism evidence="8">
    <name type="scientific">Puccinia triticina (isolate 1-1 / race 1 (BBBD))</name>
    <name type="common">Brown leaf rust fungus</name>
    <dbReference type="NCBI Taxonomy" id="630390"/>
    <lineage>
        <taxon>Eukaryota</taxon>
        <taxon>Fungi</taxon>
        <taxon>Dikarya</taxon>
        <taxon>Basidiomycota</taxon>
        <taxon>Pucciniomycotina</taxon>
        <taxon>Pucciniomycetes</taxon>
        <taxon>Pucciniales</taxon>
        <taxon>Pucciniaceae</taxon>
        <taxon>Puccinia</taxon>
    </lineage>
</organism>
<evidence type="ECO:0000313" key="8">
    <source>
        <dbReference type="EMBL" id="OAV95078.1"/>
    </source>
</evidence>
<dbReference type="AlphaFoldDB" id="A0A180GRM6"/>
<keyword evidence="6" id="KW-0732">Signal</keyword>
<dbReference type="Gene3D" id="3.30.40.10">
    <property type="entry name" value="Zinc/RING finger domain, C3HC4 (zinc finger)"/>
    <property type="match status" value="1"/>
</dbReference>
<gene>
    <name evidence="8" type="ORF">PTTG_26801</name>
</gene>
<dbReference type="OrthoDB" id="8062037at2759"/>
<feature type="region of interest" description="Disordered" evidence="5">
    <location>
        <begin position="243"/>
        <end position="306"/>
    </location>
</feature>
<dbReference type="GO" id="GO:0008270">
    <property type="term" value="F:zinc ion binding"/>
    <property type="evidence" value="ECO:0007669"/>
    <property type="project" value="UniProtKB-KW"/>
</dbReference>
<dbReference type="PANTHER" id="PTHR45798:SF97">
    <property type="entry name" value="ALCOHOL-SENSITIVE RING FINGER PROTEIN 1"/>
    <property type="match status" value="1"/>
</dbReference>
<name>A0A180GRM6_PUCT1</name>
<evidence type="ECO:0000256" key="6">
    <source>
        <dbReference type="SAM" id="SignalP"/>
    </source>
</evidence>
<evidence type="ECO:0000256" key="5">
    <source>
        <dbReference type="SAM" id="MobiDB-lite"/>
    </source>
</evidence>
<protein>
    <submittedName>
        <fullName evidence="9">RING-type domain-containing protein</fullName>
    </submittedName>
</protein>
<keyword evidence="3" id="KW-0862">Zinc</keyword>
<feature type="compositionally biased region" description="Basic and acidic residues" evidence="5">
    <location>
        <begin position="129"/>
        <end position="142"/>
    </location>
</feature>
<dbReference type="EnsemblFungi" id="PTTG_26801-t43_1">
    <property type="protein sequence ID" value="PTTG_26801-t43_1-p1"/>
    <property type="gene ID" value="PTTG_26801"/>
</dbReference>
<dbReference type="PROSITE" id="PS50089">
    <property type="entry name" value="ZF_RING_2"/>
    <property type="match status" value="1"/>
</dbReference>
<feature type="region of interest" description="Disordered" evidence="5">
    <location>
        <begin position="117"/>
        <end position="142"/>
    </location>
</feature>
<keyword evidence="1" id="KW-0479">Metal-binding</keyword>
<dbReference type="InterPro" id="IPR001841">
    <property type="entry name" value="Znf_RING"/>
</dbReference>
<sequence>MVSLPILIIFFTGLLPIFSKPQLPLTIICPTRNVQFTEHGRPILKLKKVYYMPRKGAEDNDVVSKDLRVMKTSDGTLDHNDLTQFIGHPQYELLKTLSEALDSWKLMIDEHSEHINRISGAPQPASGRQLERHDAKEPEHETTNKQLLNEFDIKGPIEKPEDLEIRILEETSSCPICHEHFQEPRRDTEGQWEWQTLYSCPACNICFHIACLDQWLSTKDFLTACPTSCPTCRAEVDNGRRRTAIEKRVLTPRRRPQPVLTSPQSDEEETPTPRSQGAITPGPHLNEFPDPEELFGGPESQSASHK</sequence>
<feature type="chain" id="PRO_5008110195" evidence="6">
    <location>
        <begin position="20"/>
        <end position="306"/>
    </location>
</feature>
<accession>A0A180GRM6</accession>